<dbReference type="PANTHER" id="PTHR46410:SF26">
    <property type="entry name" value="BULB-TYPE LECTIN DOMAIN-CONTAINING PROTEIN-RELATED"/>
    <property type="match status" value="1"/>
</dbReference>
<dbReference type="InterPro" id="IPR036431">
    <property type="entry name" value="ARID_dom_sf"/>
</dbReference>
<accession>A0A2U1QKX0</accession>
<keyword evidence="4" id="KW-1185">Reference proteome</keyword>
<dbReference type="EMBL" id="PKPP01000057">
    <property type="protein sequence ID" value="PWA98622.1"/>
    <property type="molecule type" value="Genomic_DNA"/>
</dbReference>
<dbReference type="GO" id="GO:0003677">
    <property type="term" value="F:DNA binding"/>
    <property type="evidence" value="ECO:0007669"/>
    <property type="project" value="UniProtKB-KW"/>
</dbReference>
<name>A0A2U1QKX0_ARTAN</name>
<reference evidence="3 4" key="1">
    <citation type="journal article" date="2018" name="Mol. Plant">
        <title>The genome of Artemisia annua provides insight into the evolution of Asteraceae family and artemisinin biosynthesis.</title>
        <authorList>
            <person name="Shen Q."/>
            <person name="Zhang L."/>
            <person name="Liao Z."/>
            <person name="Wang S."/>
            <person name="Yan T."/>
            <person name="Shi P."/>
            <person name="Liu M."/>
            <person name="Fu X."/>
            <person name="Pan Q."/>
            <person name="Wang Y."/>
            <person name="Lv Z."/>
            <person name="Lu X."/>
            <person name="Zhang F."/>
            <person name="Jiang W."/>
            <person name="Ma Y."/>
            <person name="Chen M."/>
            <person name="Hao X."/>
            <person name="Li L."/>
            <person name="Tang Y."/>
            <person name="Lv G."/>
            <person name="Zhou Y."/>
            <person name="Sun X."/>
            <person name="Brodelius P.E."/>
            <person name="Rose J.K.C."/>
            <person name="Tang K."/>
        </authorList>
    </citation>
    <scope>NUCLEOTIDE SEQUENCE [LARGE SCALE GENOMIC DNA]</scope>
    <source>
        <strain evidence="4">cv. Huhao1</strain>
        <tissue evidence="3">Leaf</tissue>
    </source>
</reference>
<proteinExistence type="predicted"/>
<evidence type="ECO:0000256" key="1">
    <source>
        <dbReference type="SAM" id="MobiDB-lite"/>
    </source>
</evidence>
<feature type="compositionally biased region" description="Basic and acidic residues" evidence="1">
    <location>
        <begin position="468"/>
        <end position="484"/>
    </location>
</feature>
<dbReference type="OrthoDB" id="10682685at2759"/>
<gene>
    <name evidence="3" type="ORF">CTI12_AA016250</name>
</gene>
<evidence type="ECO:0000313" key="3">
    <source>
        <dbReference type="EMBL" id="PWA98622.1"/>
    </source>
</evidence>
<keyword evidence="3" id="KW-0238">DNA-binding</keyword>
<dbReference type="Proteomes" id="UP000245207">
    <property type="component" value="Unassembled WGS sequence"/>
</dbReference>
<feature type="region of interest" description="Disordered" evidence="1">
    <location>
        <begin position="467"/>
        <end position="499"/>
    </location>
</feature>
<dbReference type="InterPro" id="IPR001606">
    <property type="entry name" value="ARID_dom"/>
</dbReference>
<dbReference type="Gene3D" id="1.10.150.60">
    <property type="entry name" value="ARID DNA-binding domain"/>
    <property type="match status" value="1"/>
</dbReference>
<dbReference type="PROSITE" id="PS51011">
    <property type="entry name" value="ARID"/>
    <property type="match status" value="1"/>
</dbReference>
<dbReference type="AlphaFoldDB" id="A0A2U1QKX0"/>
<dbReference type="SMART" id="SM00501">
    <property type="entry name" value="BRIGHT"/>
    <property type="match status" value="1"/>
</dbReference>
<feature type="compositionally biased region" description="Polar residues" evidence="1">
    <location>
        <begin position="10"/>
        <end position="19"/>
    </location>
</feature>
<sequence length="523" mass="60531">MGGKDPVKQWYQSHGSNSWEMPPSSGFKHGRYLLRETPKRVYQWNNRRKSISPKAKEMLVNKVLENEIFNATKKKEIQDENKVSTKGKETMVKTRKEKRARCYICKTRGHTYWMCEKSGTEKVHEKEHGKDVDNTSHKEAVKYPANVHVLVDYMVENTDHGNWNQIWYVSHSYDFHMCPTVGLFCDLQHRFKMVGVEENVRMFIFSHGIGSALVKTINGEIRIGNVQYTPEVTLNVLSYKMLEAQGFNLEISGNRCKLRNRYEDEPGYVKMESTDDLIWGPKQVIDDHNRYLDNYYASIDPSTESSLIKGLENLAWDKNGSHDYADDDYISWNGELYSLTVNSYNRFISFMNLIKKDDLVFRNWAVISRKFDDAIKWFYLVLLNYDKLEALPPRIGVFKIDLLCLHKAVANMGGYVTVTLENKWGLIARMQGLTLDDGQAIRECFRKFIDLMVVYHETAMVPWGETSDTVRESKNEMDAKDSHGQKMVAGKDGTKRDAMEQRRVKVELGESSSGTTNDFDVIV</sequence>
<feature type="domain" description="ARID" evidence="2">
    <location>
        <begin position="365"/>
        <end position="457"/>
    </location>
</feature>
<comment type="caution">
    <text evidence="3">The sequence shown here is derived from an EMBL/GenBank/DDBJ whole genome shotgun (WGS) entry which is preliminary data.</text>
</comment>
<feature type="region of interest" description="Disordered" evidence="1">
    <location>
        <begin position="1"/>
        <end position="22"/>
    </location>
</feature>
<dbReference type="CDD" id="cd16100">
    <property type="entry name" value="ARID"/>
    <property type="match status" value="1"/>
</dbReference>
<protein>
    <submittedName>
        <fullName evidence="3">ARID DNA-binding domain-containing protein</fullName>
    </submittedName>
</protein>
<dbReference type="PANTHER" id="PTHR46410">
    <property type="entry name" value="AT-RICH INTERACTIVE DOMAIN-CONTAINING PROTEIN 2"/>
    <property type="match status" value="1"/>
</dbReference>
<evidence type="ECO:0000259" key="2">
    <source>
        <dbReference type="PROSITE" id="PS51011"/>
    </source>
</evidence>
<evidence type="ECO:0000313" key="4">
    <source>
        <dbReference type="Proteomes" id="UP000245207"/>
    </source>
</evidence>
<dbReference type="SUPFAM" id="SSF46774">
    <property type="entry name" value="ARID-like"/>
    <property type="match status" value="1"/>
</dbReference>
<organism evidence="3 4">
    <name type="scientific">Artemisia annua</name>
    <name type="common">Sweet wormwood</name>
    <dbReference type="NCBI Taxonomy" id="35608"/>
    <lineage>
        <taxon>Eukaryota</taxon>
        <taxon>Viridiplantae</taxon>
        <taxon>Streptophyta</taxon>
        <taxon>Embryophyta</taxon>
        <taxon>Tracheophyta</taxon>
        <taxon>Spermatophyta</taxon>
        <taxon>Magnoliopsida</taxon>
        <taxon>eudicotyledons</taxon>
        <taxon>Gunneridae</taxon>
        <taxon>Pentapetalae</taxon>
        <taxon>asterids</taxon>
        <taxon>campanulids</taxon>
        <taxon>Asterales</taxon>
        <taxon>Asteraceae</taxon>
        <taxon>Asteroideae</taxon>
        <taxon>Anthemideae</taxon>
        <taxon>Artemisiinae</taxon>
        <taxon>Artemisia</taxon>
    </lineage>
</organism>
<dbReference type="Pfam" id="PF01388">
    <property type="entry name" value="ARID"/>
    <property type="match status" value="1"/>
</dbReference>